<evidence type="ECO:0000313" key="4">
    <source>
        <dbReference type="Proteomes" id="UP000186216"/>
    </source>
</evidence>
<dbReference type="Proteomes" id="UP000186216">
    <property type="component" value="Unassembled WGS sequence"/>
</dbReference>
<dbReference type="EMBL" id="FTOU01000044">
    <property type="protein sequence ID" value="SIT18872.1"/>
    <property type="molecule type" value="Genomic_DNA"/>
</dbReference>
<dbReference type="Pfam" id="PF00535">
    <property type="entry name" value="Glycos_transf_2"/>
    <property type="match status" value="1"/>
</dbReference>
<evidence type="ECO:0000259" key="1">
    <source>
        <dbReference type="Pfam" id="PF00535"/>
    </source>
</evidence>
<gene>
    <name evidence="3" type="ORF">JHX88_21820</name>
    <name evidence="2" type="ORF">SAMN05421772_1442</name>
</gene>
<name>A0AA46A7X8_9RHOB</name>
<dbReference type="EMBL" id="CP067141">
    <property type="protein sequence ID" value="WCR05502.1"/>
    <property type="molecule type" value="Genomic_DNA"/>
</dbReference>
<evidence type="ECO:0000313" key="5">
    <source>
        <dbReference type="Proteomes" id="UP001215549"/>
    </source>
</evidence>
<dbReference type="Proteomes" id="UP001215549">
    <property type="component" value="Plasmid p242883"/>
</dbReference>
<dbReference type="PANTHER" id="PTHR43685:SF2">
    <property type="entry name" value="GLYCOSYLTRANSFERASE 2-LIKE DOMAIN-CONTAINING PROTEIN"/>
    <property type="match status" value="1"/>
</dbReference>
<proteinExistence type="predicted"/>
<dbReference type="PANTHER" id="PTHR43685">
    <property type="entry name" value="GLYCOSYLTRANSFERASE"/>
    <property type="match status" value="1"/>
</dbReference>
<evidence type="ECO:0000313" key="3">
    <source>
        <dbReference type="EMBL" id="WCR05502.1"/>
    </source>
</evidence>
<dbReference type="InterPro" id="IPR050834">
    <property type="entry name" value="Glycosyltransf_2"/>
</dbReference>
<dbReference type="CDD" id="cd00761">
    <property type="entry name" value="Glyco_tranf_GTA_type"/>
    <property type="match status" value="1"/>
</dbReference>
<evidence type="ECO:0000313" key="2">
    <source>
        <dbReference type="EMBL" id="SIT18872.1"/>
    </source>
</evidence>
<dbReference type="SUPFAM" id="SSF53448">
    <property type="entry name" value="Nucleotide-diphospho-sugar transferases"/>
    <property type="match status" value="1"/>
</dbReference>
<dbReference type="InterPro" id="IPR029044">
    <property type="entry name" value="Nucleotide-diphossugar_trans"/>
</dbReference>
<dbReference type="Gene3D" id="3.90.550.10">
    <property type="entry name" value="Spore Coat Polysaccharide Biosynthesis Protein SpsA, Chain A"/>
    <property type="match status" value="1"/>
</dbReference>
<reference evidence="2 4" key="1">
    <citation type="submission" date="2017-01" db="EMBL/GenBank/DDBJ databases">
        <authorList>
            <person name="Varghese N."/>
            <person name="Submissions S."/>
        </authorList>
    </citation>
    <scope>NUCLEOTIDE SEQUENCE [LARGE SCALE GENOMIC DNA]</scope>
    <source>
        <strain evidence="2 4">DSM 18447</strain>
    </source>
</reference>
<geneLocation type="plasmid" evidence="3 5">
    <name>p242883</name>
</geneLocation>
<dbReference type="AlphaFoldDB" id="A0AA46A7X8"/>
<accession>A0AA46A7X8</accession>
<keyword evidence="5" id="KW-1185">Reference proteome</keyword>
<organism evidence="2 4">
    <name type="scientific">Paracoccus saliphilus</name>
    <dbReference type="NCBI Taxonomy" id="405559"/>
    <lineage>
        <taxon>Bacteria</taxon>
        <taxon>Pseudomonadati</taxon>
        <taxon>Pseudomonadota</taxon>
        <taxon>Alphaproteobacteria</taxon>
        <taxon>Rhodobacterales</taxon>
        <taxon>Paracoccaceae</taxon>
        <taxon>Paracoccus</taxon>
    </lineage>
</organism>
<protein>
    <submittedName>
        <fullName evidence="3">Glycosyltransferase family 2 protein</fullName>
    </submittedName>
    <submittedName>
        <fullName evidence="2">Glycosyltransferase involved in cell wall bisynthesis</fullName>
    </submittedName>
</protein>
<keyword evidence="3" id="KW-0614">Plasmid</keyword>
<sequence>MTWKNSYGFVIPSYNDANGIARHLDFFSRQEQEIELIIVDDHSDDNTQEVINTATLPSNIKLNYIRLEKNSGPAVARNIGAGEVQTEFMMFIDADDVIQDCFFDYIKISPLHAGADFILIKYHLSSDPEETKTYDMHTIDNAFFSSLGNSGFPNKVFSLAEIPHVLKTINFPWNKVYKTSFYKASGISFPDLRMHEDIPPHWMSFLKAKRFGVLAWAPPLITHFESITGNRATNYIGEHRMHLFPLLEKIGRDIVDMSQEQEVVVQFKEFSEDLFDWLVNTVCNGSGREQKFWRDKYKKEIDKVHKFIESI</sequence>
<dbReference type="RefSeq" id="WP_076529205.1">
    <property type="nucleotide sequence ID" value="NZ_CP067141.1"/>
</dbReference>
<dbReference type="InterPro" id="IPR001173">
    <property type="entry name" value="Glyco_trans_2-like"/>
</dbReference>
<reference evidence="3 5" key="2">
    <citation type="submission" date="2021-01" db="EMBL/GenBank/DDBJ databases">
        <title>Biogeographic distribution of Paracoccus.</title>
        <authorList>
            <person name="Hollensteiner J."/>
            <person name="Leineberger J."/>
            <person name="Brinkhoff T."/>
            <person name="Daniel R."/>
        </authorList>
    </citation>
    <scope>NUCLEOTIDE SEQUENCE [LARGE SCALE GENOMIC DNA]</scope>
    <source>
        <strain evidence="3 5">DSM 18447</strain>
        <plasmid evidence="3 5">p242883</plasmid>
    </source>
</reference>
<feature type="domain" description="Glycosyltransferase 2-like" evidence="1">
    <location>
        <begin position="10"/>
        <end position="100"/>
    </location>
</feature>